<dbReference type="Proteomes" id="UP000184749">
    <property type="component" value="Plasmid pRgalIE4872d"/>
</dbReference>
<reference evidence="1 2" key="1">
    <citation type="submission" date="2016-09" db="EMBL/GenBank/DDBJ databases">
        <title>The complete genome sequences of Rhizobium gallicum, symbiovars gallicum and phaseoli, symbionts associated to common bean (Phaseolus vulgaris).</title>
        <authorList>
            <person name="Bustos P."/>
            <person name="Santamaria R.I."/>
            <person name="Perez-Carrascal O.M."/>
            <person name="Juarez S."/>
            <person name="Lozano L."/>
            <person name="Martinez-Flores I."/>
            <person name="Martinez-Romero E."/>
            <person name="Cevallos M."/>
            <person name="Romero D."/>
            <person name="Davila G."/>
            <person name="Gonzalez V."/>
        </authorList>
    </citation>
    <scope>NUCLEOTIDE SEQUENCE [LARGE SCALE GENOMIC DNA]</scope>
    <source>
        <strain evidence="1 2">IE4872</strain>
        <plasmid evidence="2">prgalie4872d</plasmid>
    </source>
</reference>
<organism evidence="1 2">
    <name type="scientific">Rhizobium gallicum</name>
    <dbReference type="NCBI Taxonomy" id="56730"/>
    <lineage>
        <taxon>Bacteria</taxon>
        <taxon>Pseudomonadati</taxon>
        <taxon>Pseudomonadota</taxon>
        <taxon>Alphaproteobacteria</taxon>
        <taxon>Hyphomicrobiales</taxon>
        <taxon>Rhizobiaceae</taxon>
        <taxon>Rhizobium/Agrobacterium group</taxon>
        <taxon>Rhizobium</taxon>
    </lineage>
</organism>
<dbReference type="EMBL" id="CP017105">
    <property type="protein sequence ID" value="APO72607.1"/>
    <property type="molecule type" value="Genomic_DNA"/>
</dbReference>
<evidence type="ECO:0000313" key="2">
    <source>
        <dbReference type="Proteomes" id="UP000184749"/>
    </source>
</evidence>
<dbReference type="AlphaFoldDB" id="A0A1L5NXH5"/>
<geneLocation type="plasmid" evidence="2">
    <name>prgalie4872d</name>
</geneLocation>
<protein>
    <recommendedName>
        <fullName evidence="3">IS66 family insertion sequence transposase domain-containing protein</fullName>
    </recommendedName>
</protein>
<evidence type="ECO:0000313" key="1">
    <source>
        <dbReference type="EMBL" id="APO72607.1"/>
    </source>
</evidence>
<proteinExistence type="predicted"/>
<evidence type="ECO:0008006" key="3">
    <source>
        <dbReference type="Google" id="ProtNLM"/>
    </source>
</evidence>
<sequence>MLRGFDTRRVAKPVELSAPSSRRKYKRTLSRDGRVARDTMFGLMKTCKKLGLSFYHYLGDRLWISDQICSRTSCCSIS</sequence>
<name>A0A1L5NXH5_9HYPH</name>
<keyword evidence="1" id="KW-0614">Plasmid</keyword>
<gene>
    <name evidence="1" type="ORF">IE4872_PD02094</name>
</gene>
<accession>A0A1L5NXH5</accession>